<reference evidence="2 3" key="1">
    <citation type="submission" date="2023-01" db="EMBL/GenBank/DDBJ databases">
        <authorList>
            <person name="Kreplak J."/>
        </authorList>
    </citation>
    <scope>NUCLEOTIDE SEQUENCE [LARGE SCALE GENOMIC DNA]</scope>
</reference>
<gene>
    <name evidence="2" type="ORF">VFH_II243760</name>
</gene>
<evidence type="ECO:0000256" key="1">
    <source>
        <dbReference type="SAM" id="MobiDB-lite"/>
    </source>
</evidence>
<dbReference type="InterPro" id="IPR040344">
    <property type="entry name" value="At3g17950-like"/>
</dbReference>
<dbReference type="PANTHER" id="PTHR33544">
    <property type="entry name" value="DUF4005 DOMAIN-CONTAINING PROTEIN-RELATED"/>
    <property type="match status" value="1"/>
</dbReference>
<sequence length="194" mass="21736">MAQQEEGWPFGLNLLSPRNVLARNNEFSGSISFSTLFTSSSIRSIDSLSYFDSESTGSRFHDKSITLGSLLGVSSFLELSRSTRGREMEPSKEDRRNHKLKPWLFSLCTKLTTDAVSPNDVPSLGQYLIAERRARRNCRRNQCASVDGHNVFSPVQESNSPASSSEDSGREANRTLRQTNRYGTPTTSFSSLWR</sequence>
<name>A0AAV0ZR10_VICFA</name>
<dbReference type="Proteomes" id="UP001157006">
    <property type="component" value="Chromosome 2"/>
</dbReference>
<dbReference type="AlphaFoldDB" id="A0AAV0ZR10"/>
<keyword evidence="3" id="KW-1185">Reference proteome</keyword>
<feature type="compositionally biased region" description="Polar residues" evidence="1">
    <location>
        <begin position="175"/>
        <end position="194"/>
    </location>
</feature>
<evidence type="ECO:0000313" key="3">
    <source>
        <dbReference type="Proteomes" id="UP001157006"/>
    </source>
</evidence>
<feature type="region of interest" description="Disordered" evidence="1">
    <location>
        <begin position="149"/>
        <end position="194"/>
    </location>
</feature>
<evidence type="ECO:0000313" key="2">
    <source>
        <dbReference type="EMBL" id="CAI8600851.1"/>
    </source>
</evidence>
<organism evidence="2 3">
    <name type="scientific">Vicia faba</name>
    <name type="common">Broad bean</name>
    <name type="synonym">Faba vulgaris</name>
    <dbReference type="NCBI Taxonomy" id="3906"/>
    <lineage>
        <taxon>Eukaryota</taxon>
        <taxon>Viridiplantae</taxon>
        <taxon>Streptophyta</taxon>
        <taxon>Embryophyta</taxon>
        <taxon>Tracheophyta</taxon>
        <taxon>Spermatophyta</taxon>
        <taxon>Magnoliopsida</taxon>
        <taxon>eudicotyledons</taxon>
        <taxon>Gunneridae</taxon>
        <taxon>Pentapetalae</taxon>
        <taxon>rosids</taxon>
        <taxon>fabids</taxon>
        <taxon>Fabales</taxon>
        <taxon>Fabaceae</taxon>
        <taxon>Papilionoideae</taxon>
        <taxon>50 kb inversion clade</taxon>
        <taxon>NPAAA clade</taxon>
        <taxon>Hologalegina</taxon>
        <taxon>IRL clade</taxon>
        <taxon>Fabeae</taxon>
        <taxon>Vicia</taxon>
    </lineage>
</organism>
<dbReference type="EMBL" id="OX451737">
    <property type="protein sequence ID" value="CAI8600851.1"/>
    <property type="molecule type" value="Genomic_DNA"/>
</dbReference>
<dbReference type="PANTHER" id="PTHR33544:SF3">
    <property type="entry name" value="60S RIBOSOMAL PROTEIN L36"/>
    <property type="match status" value="1"/>
</dbReference>
<feature type="compositionally biased region" description="Low complexity" evidence="1">
    <location>
        <begin position="153"/>
        <end position="166"/>
    </location>
</feature>
<protein>
    <submittedName>
        <fullName evidence="2">Uncharacterized protein</fullName>
    </submittedName>
</protein>
<proteinExistence type="predicted"/>
<accession>A0AAV0ZR10</accession>